<evidence type="ECO:0000313" key="1">
    <source>
        <dbReference type="EMBL" id="KKL28422.1"/>
    </source>
</evidence>
<reference evidence="1" key="1">
    <citation type="journal article" date="2015" name="Nature">
        <title>Complex archaea that bridge the gap between prokaryotes and eukaryotes.</title>
        <authorList>
            <person name="Spang A."/>
            <person name="Saw J.H."/>
            <person name="Jorgensen S.L."/>
            <person name="Zaremba-Niedzwiedzka K."/>
            <person name="Martijn J."/>
            <person name="Lind A.E."/>
            <person name="van Eijk R."/>
            <person name="Schleper C."/>
            <person name="Guy L."/>
            <person name="Ettema T.J."/>
        </authorList>
    </citation>
    <scope>NUCLEOTIDE SEQUENCE</scope>
</reference>
<dbReference type="EMBL" id="LAZR01035103">
    <property type="protein sequence ID" value="KKL28422.1"/>
    <property type="molecule type" value="Genomic_DNA"/>
</dbReference>
<protein>
    <submittedName>
        <fullName evidence="1">Uncharacterized protein</fullName>
    </submittedName>
</protein>
<comment type="caution">
    <text evidence="1">The sequence shown here is derived from an EMBL/GenBank/DDBJ whole genome shotgun (WGS) entry which is preliminary data.</text>
</comment>
<name>A0A0F9CPT1_9ZZZZ</name>
<gene>
    <name evidence="1" type="ORF">LCGC14_2375340</name>
</gene>
<sequence>MANCRHCGKECGTDEEWTEEQRDAEMKRNFGELAKEDRISVCTECYHYFMLKVKEKYYAL</sequence>
<organism evidence="1">
    <name type="scientific">marine sediment metagenome</name>
    <dbReference type="NCBI Taxonomy" id="412755"/>
    <lineage>
        <taxon>unclassified sequences</taxon>
        <taxon>metagenomes</taxon>
        <taxon>ecological metagenomes</taxon>
    </lineage>
</organism>
<dbReference type="AlphaFoldDB" id="A0A0F9CPT1"/>
<proteinExistence type="predicted"/>
<accession>A0A0F9CPT1</accession>